<organism evidence="1 2">
    <name type="scientific">Symbiodinium microadriaticum</name>
    <name type="common">Dinoflagellate</name>
    <name type="synonym">Zooxanthella microadriatica</name>
    <dbReference type="NCBI Taxonomy" id="2951"/>
    <lineage>
        <taxon>Eukaryota</taxon>
        <taxon>Sar</taxon>
        <taxon>Alveolata</taxon>
        <taxon>Dinophyceae</taxon>
        <taxon>Suessiales</taxon>
        <taxon>Symbiodiniaceae</taxon>
        <taxon>Symbiodinium</taxon>
    </lineage>
</organism>
<sequence>MAMRPVRQPLPASLALLGDASAFEPEAQEYADESVPDDGAFPDEGFAEVTEGAEGAEEAAEAEWPQEAPIGFRTGRVATVSTALGCSAVAEAKIKGEIGGVEVVRASRIGS</sequence>
<dbReference type="EMBL" id="LSRX01000120">
    <property type="protein sequence ID" value="OLQ08318.1"/>
    <property type="molecule type" value="Genomic_DNA"/>
</dbReference>
<gene>
    <name evidence="1" type="ORF">AK812_SmicGene8216</name>
</gene>
<evidence type="ECO:0000313" key="2">
    <source>
        <dbReference type="Proteomes" id="UP000186817"/>
    </source>
</evidence>
<protein>
    <submittedName>
        <fullName evidence="1">Uncharacterized protein</fullName>
    </submittedName>
</protein>
<accession>A0A1Q9ELR1</accession>
<dbReference type="AlphaFoldDB" id="A0A1Q9ELR1"/>
<name>A0A1Q9ELR1_SYMMI</name>
<reference evidence="1 2" key="1">
    <citation type="submission" date="2016-02" db="EMBL/GenBank/DDBJ databases">
        <title>Genome analysis of coral dinoflagellate symbionts highlights evolutionary adaptations to a symbiotic lifestyle.</title>
        <authorList>
            <person name="Aranda M."/>
            <person name="Li Y."/>
            <person name="Liew Y.J."/>
            <person name="Baumgarten S."/>
            <person name="Simakov O."/>
            <person name="Wilson M."/>
            <person name="Piel J."/>
            <person name="Ashoor H."/>
            <person name="Bougouffa S."/>
            <person name="Bajic V.B."/>
            <person name="Ryu T."/>
            <person name="Ravasi T."/>
            <person name="Bayer T."/>
            <person name="Micklem G."/>
            <person name="Kim H."/>
            <person name="Bhak J."/>
            <person name="Lajeunesse T.C."/>
            <person name="Voolstra C.R."/>
        </authorList>
    </citation>
    <scope>NUCLEOTIDE SEQUENCE [LARGE SCALE GENOMIC DNA]</scope>
    <source>
        <strain evidence="1 2">CCMP2467</strain>
    </source>
</reference>
<evidence type="ECO:0000313" key="1">
    <source>
        <dbReference type="EMBL" id="OLQ08318.1"/>
    </source>
</evidence>
<dbReference type="Proteomes" id="UP000186817">
    <property type="component" value="Unassembled WGS sequence"/>
</dbReference>
<comment type="caution">
    <text evidence="1">The sequence shown here is derived from an EMBL/GenBank/DDBJ whole genome shotgun (WGS) entry which is preliminary data.</text>
</comment>
<proteinExistence type="predicted"/>
<keyword evidence="2" id="KW-1185">Reference proteome</keyword>